<feature type="compositionally biased region" description="Polar residues" evidence="1">
    <location>
        <begin position="123"/>
        <end position="143"/>
    </location>
</feature>
<organism evidence="2 3">
    <name type="scientific">Sordaria macrospora (strain ATCC MYA-333 / DSM 997 / K(L3346) / K-hell)</name>
    <dbReference type="NCBI Taxonomy" id="771870"/>
    <lineage>
        <taxon>Eukaryota</taxon>
        <taxon>Fungi</taxon>
        <taxon>Dikarya</taxon>
        <taxon>Ascomycota</taxon>
        <taxon>Pezizomycotina</taxon>
        <taxon>Sordariomycetes</taxon>
        <taxon>Sordariomycetidae</taxon>
        <taxon>Sordariales</taxon>
        <taxon>Sordariaceae</taxon>
        <taxon>Sordaria</taxon>
    </lineage>
</organism>
<feature type="region of interest" description="Disordered" evidence="1">
    <location>
        <begin position="1"/>
        <end position="230"/>
    </location>
</feature>
<comment type="caution">
    <text evidence="2">The sequence shown here is derived from an EMBL/GenBank/DDBJ whole genome shotgun (WGS) entry which is preliminary data.</text>
</comment>
<proteinExistence type="predicted"/>
<dbReference type="EMBL" id="CABT02000026">
    <property type="protein sequence ID" value="CCC12419.1"/>
    <property type="molecule type" value="Genomic_DNA"/>
</dbReference>
<feature type="compositionally biased region" description="Polar residues" evidence="1">
    <location>
        <begin position="71"/>
        <end position="89"/>
    </location>
</feature>
<feature type="compositionally biased region" description="Basic and acidic residues" evidence="1">
    <location>
        <begin position="156"/>
        <end position="170"/>
    </location>
</feature>
<dbReference type="PANTHER" id="PTHR37332:SF1">
    <property type="entry name" value="ELMO DOMAIN-CONTAINING PROTEIN"/>
    <property type="match status" value="1"/>
</dbReference>
<feature type="compositionally biased region" description="Pro residues" evidence="1">
    <location>
        <begin position="1"/>
        <end position="19"/>
    </location>
</feature>
<protein>
    <submittedName>
        <fullName evidence="2">WGS project CABT00000000 data, contig 2.26</fullName>
    </submittedName>
</protein>
<feature type="region of interest" description="Disordered" evidence="1">
    <location>
        <begin position="766"/>
        <end position="868"/>
    </location>
</feature>
<sequence>MTDPGPSSPPGEGAPPPVPTSKSPKSPRKRPSFGRSRPGTSSGAVAAAAAVNGGDPNPIPIPAGDQPGALTASSPSGVQLQQAHAQGQKGQPPPSSIPPPPEASSSSTAVLDLPITAADDTKTSTSQASASINGNSAADSTLPSPGPGPRQHKVLHKDPKDPKRENRDRQPSFGRKPSLSSLIHRHRRTASSLSTTSGAPGGNGPGTGAAQVIPTSAPSSGRSSLGGLSRKPSLRLVTSHSSYSHSSYSQSPIPPVPDIALAASRLTDAVPSPPSATETINFSRMLSRGAPTPVNGFGPSVAQLAPPAMVAPGPQSELGEVHARIQETANKRISTLDYLRKAHEGRIYWFNTILFDKPDLQKMPYFNSSKLGRRATNYLLLGLSLPTVLDLNCNNPTEFLRSLNHLLAEFDSFQQLHSENGPASTSSLSRARIPQMFRRATPSAKTRRSSSATGMGGGSSSTTVNGSSVPAMPIPPSTANGNDPNDFGYALESVPSHTGTFDESVLTHTTTNSGAGNTSTSTEKTTSTSSSGIPSSTSATSTAPSTAASTVAGASSSGQTAQPTTSSANSPAPISFSPAEQTELLPGEEYTHLLTPNLPFDPDFFETFATLCDVLIDTYTRLLSLVPTARECTGTVAELFTKADAKIRKIIVQGVIKEFEEQSRAGVRGEVGAVGRVVDEPSDVSDDDDDDDHIFDDTFILVDNEDDEDPDDGTEGAIEVMSLADILSSIPPPPRRRNNDVVGLIEALGSSPPPRRQNNDVIGLIEALGSSPPPPKGRRRMTTAGTRTIPRSTSSSFGHMSMGPMGPMSPIGPSPLRSPSWASQGSRTPSLSLARKSSMMSFKSLRRKVPNLSIGGGGSQGSLSLKEE</sequence>
<feature type="compositionally biased region" description="Low complexity" evidence="1">
    <location>
        <begin position="507"/>
        <end position="563"/>
    </location>
</feature>
<accession>F7W465</accession>
<dbReference type="VEuPathDB" id="FungiDB:SMAC_05596"/>
<gene>
    <name evidence="2" type="ORF">SMAC_05596</name>
</gene>
<dbReference type="eggNOG" id="ENOG502S1UN">
    <property type="taxonomic scope" value="Eukaryota"/>
</dbReference>
<feature type="compositionally biased region" description="Low complexity" evidence="1">
    <location>
        <begin position="33"/>
        <end position="51"/>
    </location>
</feature>
<dbReference type="OrthoDB" id="14339at2759"/>
<dbReference type="Proteomes" id="UP000001881">
    <property type="component" value="Unassembled WGS sequence"/>
</dbReference>
<evidence type="ECO:0000313" key="3">
    <source>
        <dbReference type="Proteomes" id="UP000001881"/>
    </source>
</evidence>
<dbReference type="InParanoid" id="F7W465"/>
<feature type="region of interest" description="Disordered" evidence="1">
    <location>
        <begin position="438"/>
        <end position="577"/>
    </location>
</feature>
<evidence type="ECO:0000313" key="2">
    <source>
        <dbReference type="EMBL" id="CCC12419.1"/>
    </source>
</evidence>
<dbReference type="AlphaFoldDB" id="F7W465"/>
<feature type="compositionally biased region" description="Low complexity" evidence="1">
    <location>
        <begin position="782"/>
        <end position="815"/>
    </location>
</feature>
<dbReference type="PANTHER" id="PTHR37332">
    <property type="entry name" value="EXPRESSED PROTEIN"/>
    <property type="match status" value="1"/>
</dbReference>
<feature type="compositionally biased region" description="Low complexity" evidence="1">
    <location>
        <begin position="208"/>
        <end position="230"/>
    </location>
</feature>
<keyword evidence="3" id="KW-1185">Reference proteome</keyword>
<evidence type="ECO:0000256" key="1">
    <source>
        <dbReference type="SAM" id="MobiDB-lite"/>
    </source>
</evidence>
<feature type="compositionally biased region" description="Pro residues" evidence="1">
    <location>
        <begin position="91"/>
        <end position="102"/>
    </location>
</feature>
<dbReference type="OMA" id="HARIQET"/>
<name>F7W465_SORMK</name>
<feature type="compositionally biased region" description="Polar residues" evidence="1">
    <location>
        <begin position="820"/>
        <end position="831"/>
    </location>
</feature>
<dbReference type="HOGENOM" id="CLU_017096_1_0_1"/>
<reference evidence="2 3" key="1">
    <citation type="journal article" date="2010" name="PLoS Genet.">
        <title>De novo assembly of a 40 Mb eukaryotic genome from short sequence reads: Sordaria macrospora, a model organism for fungal morphogenesis.</title>
        <authorList>
            <person name="Nowrousian M."/>
            <person name="Stajich J."/>
            <person name="Chu M."/>
            <person name="Engh I."/>
            <person name="Espagne E."/>
            <person name="Halliday K."/>
            <person name="Kamerewerd J."/>
            <person name="Kempken F."/>
            <person name="Knab B."/>
            <person name="Kuo H.C."/>
            <person name="Osiewacz H.D."/>
            <person name="Poeggeler S."/>
            <person name="Read N."/>
            <person name="Seiler S."/>
            <person name="Smith K."/>
            <person name="Zickler D."/>
            <person name="Kueck U."/>
            <person name="Freitag M."/>
        </authorList>
    </citation>
    <scope>NUCLEOTIDE SEQUENCE [LARGE SCALE GENOMIC DNA]</scope>
    <source>
        <strain evidence="3">ATCC MYA-333 / DSM 997 / K(L3346) / K-hell</strain>
        <tissue evidence="2">Mycelium</tissue>
    </source>
</reference>